<accession>A0AAW1KZ63</accession>
<evidence type="ECO:0000313" key="2">
    <source>
        <dbReference type="Proteomes" id="UP001443914"/>
    </source>
</evidence>
<dbReference type="PANTHER" id="PTHR11743">
    <property type="entry name" value="VOLTAGE-DEPENDENT ANION-SELECTIVE CHANNEL"/>
    <property type="match status" value="1"/>
</dbReference>
<dbReference type="AlphaFoldDB" id="A0AAW1KZ63"/>
<dbReference type="InterPro" id="IPR001925">
    <property type="entry name" value="Porin_Euk"/>
</dbReference>
<name>A0AAW1KZ63_SAPOF</name>
<sequence>MAKGPGLYSAIGNKAQDLLYKDYQSDQKFSIYFTHLLVLLLLHLVQREGTCSWEMLTRITVDEAAPSWLCAFFQVFVYSCAFQLLTTITVDEAAPGLKTIVSFKVPDQRSGKLELQYLHDYAPVLG</sequence>
<dbReference type="GO" id="GO:0008308">
    <property type="term" value="F:voltage-gated monoatomic anion channel activity"/>
    <property type="evidence" value="ECO:0007669"/>
    <property type="project" value="InterPro"/>
</dbReference>
<protein>
    <submittedName>
        <fullName evidence="1">Uncharacterized protein</fullName>
    </submittedName>
</protein>
<dbReference type="GO" id="GO:0005741">
    <property type="term" value="C:mitochondrial outer membrane"/>
    <property type="evidence" value="ECO:0007669"/>
    <property type="project" value="InterPro"/>
</dbReference>
<organism evidence="1 2">
    <name type="scientific">Saponaria officinalis</name>
    <name type="common">Common soapwort</name>
    <name type="synonym">Lychnis saponaria</name>
    <dbReference type="NCBI Taxonomy" id="3572"/>
    <lineage>
        <taxon>Eukaryota</taxon>
        <taxon>Viridiplantae</taxon>
        <taxon>Streptophyta</taxon>
        <taxon>Embryophyta</taxon>
        <taxon>Tracheophyta</taxon>
        <taxon>Spermatophyta</taxon>
        <taxon>Magnoliopsida</taxon>
        <taxon>eudicotyledons</taxon>
        <taxon>Gunneridae</taxon>
        <taxon>Pentapetalae</taxon>
        <taxon>Caryophyllales</taxon>
        <taxon>Caryophyllaceae</taxon>
        <taxon>Caryophylleae</taxon>
        <taxon>Saponaria</taxon>
    </lineage>
</organism>
<dbReference type="EMBL" id="JBDFQZ010000005">
    <property type="protein sequence ID" value="KAK9725847.1"/>
    <property type="molecule type" value="Genomic_DNA"/>
</dbReference>
<proteinExistence type="predicted"/>
<keyword evidence="2" id="KW-1185">Reference proteome</keyword>
<evidence type="ECO:0000313" key="1">
    <source>
        <dbReference type="EMBL" id="KAK9725847.1"/>
    </source>
</evidence>
<comment type="caution">
    <text evidence="1">The sequence shown here is derived from an EMBL/GenBank/DDBJ whole genome shotgun (WGS) entry which is preliminary data.</text>
</comment>
<gene>
    <name evidence="1" type="ORF">RND81_05G173600</name>
</gene>
<reference evidence="1" key="1">
    <citation type="submission" date="2024-03" db="EMBL/GenBank/DDBJ databases">
        <title>WGS assembly of Saponaria officinalis var. Norfolk2.</title>
        <authorList>
            <person name="Jenkins J."/>
            <person name="Shu S."/>
            <person name="Grimwood J."/>
            <person name="Barry K."/>
            <person name="Goodstein D."/>
            <person name="Schmutz J."/>
            <person name="Leebens-Mack J."/>
            <person name="Osbourn A."/>
        </authorList>
    </citation>
    <scope>NUCLEOTIDE SEQUENCE [LARGE SCALE GENOMIC DNA]</scope>
    <source>
        <strain evidence="1">JIC</strain>
    </source>
</reference>
<dbReference type="PANTHER" id="PTHR11743:SF60">
    <property type="entry name" value="MITOCHONDRIAL OUTER MEMBRANE PROTEIN PORIN 1"/>
    <property type="match status" value="1"/>
</dbReference>
<dbReference type="Proteomes" id="UP001443914">
    <property type="component" value="Unassembled WGS sequence"/>
</dbReference>